<dbReference type="KEGG" id="mtim:DIR46_17090"/>
<keyword evidence="3" id="KW-1185">Reference proteome</keyword>
<name>A0A2S2DKY7_9BURK</name>
<accession>A0A2S2DKY7</accession>
<gene>
    <name evidence="2" type="ORF">DIR46_17090</name>
</gene>
<evidence type="ECO:0000313" key="3">
    <source>
        <dbReference type="Proteomes" id="UP000245820"/>
    </source>
</evidence>
<feature type="signal peptide" evidence="1">
    <location>
        <begin position="1"/>
        <end position="19"/>
    </location>
</feature>
<keyword evidence="1" id="KW-0732">Signal</keyword>
<organism evidence="2 3">
    <name type="scientific">Massilia oculi</name>
    <dbReference type="NCBI Taxonomy" id="945844"/>
    <lineage>
        <taxon>Bacteria</taxon>
        <taxon>Pseudomonadati</taxon>
        <taxon>Pseudomonadota</taxon>
        <taxon>Betaproteobacteria</taxon>
        <taxon>Burkholderiales</taxon>
        <taxon>Oxalobacteraceae</taxon>
        <taxon>Telluria group</taxon>
        <taxon>Massilia</taxon>
    </lineage>
</organism>
<sequence>MRPNVCLTVLVAIALGACATEKPKPPAPPLVLGDYVRGTPRSEACASLIAQAVERELHGAFKLAGMLNTNTYPKPGESKVRATPDMPLVPLGSHPTGLLAPQLDGTFRSLFVNCETRQAYVSKRGGVIDITYWYGPFGL</sequence>
<dbReference type="AlphaFoldDB" id="A0A2S2DKY7"/>
<evidence type="ECO:0000256" key="1">
    <source>
        <dbReference type="SAM" id="SignalP"/>
    </source>
</evidence>
<proteinExistence type="predicted"/>
<dbReference type="PROSITE" id="PS51257">
    <property type="entry name" value="PROKAR_LIPOPROTEIN"/>
    <property type="match status" value="1"/>
</dbReference>
<dbReference type="EMBL" id="CP029343">
    <property type="protein sequence ID" value="AWL05978.1"/>
    <property type="molecule type" value="Genomic_DNA"/>
</dbReference>
<reference evidence="2 3" key="1">
    <citation type="submission" date="2018-05" db="EMBL/GenBank/DDBJ databases">
        <title>Complete genome sequence of Massilia oculi sp. nov. CCUG 43427T (=DSM 26321T), the type strain of M. oculi, and comparison with genome sequences of other Massilia strains.</title>
        <authorList>
            <person name="Zhu B."/>
        </authorList>
    </citation>
    <scope>NUCLEOTIDE SEQUENCE [LARGE SCALE GENOMIC DNA]</scope>
    <source>
        <strain evidence="2 3">CCUG 43427</strain>
    </source>
</reference>
<dbReference type="Proteomes" id="UP000245820">
    <property type="component" value="Chromosome"/>
</dbReference>
<dbReference type="RefSeq" id="WP_109346305.1">
    <property type="nucleotide sequence ID" value="NZ_CP029343.1"/>
</dbReference>
<feature type="chain" id="PRO_5015695688" description="Lipoprotein" evidence="1">
    <location>
        <begin position="20"/>
        <end position="139"/>
    </location>
</feature>
<evidence type="ECO:0008006" key="4">
    <source>
        <dbReference type="Google" id="ProtNLM"/>
    </source>
</evidence>
<dbReference type="OrthoDB" id="8753380at2"/>
<protein>
    <recommendedName>
        <fullName evidence="4">Lipoprotein</fullName>
    </recommendedName>
</protein>
<evidence type="ECO:0000313" key="2">
    <source>
        <dbReference type="EMBL" id="AWL05978.1"/>
    </source>
</evidence>